<dbReference type="SMART" id="SM00721">
    <property type="entry name" value="BAR"/>
    <property type="match status" value="1"/>
</dbReference>
<organism evidence="7 8">
    <name type="scientific">Macrophomina phaseolina</name>
    <dbReference type="NCBI Taxonomy" id="35725"/>
    <lineage>
        <taxon>Eukaryota</taxon>
        <taxon>Fungi</taxon>
        <taxon>Dikarya</taxon>
        <taxon>Ascomycota</taxon>
        <taxon>Pezizomycotina</taxon>
        <taxon>Dothideomycetes</taxon>
        <taxon>Dothideomycetes incertae sedis</taxon>
        <taxon>Botryosphaeriales</taxon>
        <taxon>Botryosphaeriaceae</taxon>
        <taxon>Macrophomina</taxon>
    </lineage>
</organism>
<dbReference type="InterPro" id="IPR001452">
    <property type="entry name" value="SH3_domain"/>
</dbReference>
<dbReference type="PRINTS" id="PR00452">
    <property type="entry name" value="SH3DOMAIN"/>
</dbReference>
<keyword evidence="8" id="KW-1185">Reference proteome</keyword>
<feature type="compositionally biased region" description="Pro residues" evidence="4">
    <location>
        <begin position="345"/>
        <end position="356"/>
    </location>
</feature>
<dbReference type="InterPro" id="IPR036028">
    <property type="entry name" value="SH3-like_dom_sf"/>
</dbReference>
<keyword evidence="1 2" id="KW-0728">SH3 domain</keyword>
<feature type="coiled-coil region" evidence="3">
    <location>
        <begin position="140"/>
        <end position="191"/>
    </location>
</feature>
<keyword evidence="3" id="KW-0175">Coiled coil</keyword>
<feature type="compositionally biased region" description="Polar residues" evidence="4">
    <location>
        <begin position="291"/>
        <end position="300"/>
    </location>
</feature>
<evidence type="ECO:0000256" key="1">
    <source>
        <dbReference type="ARBA" id="ARBA00022443"/>
    </source>
</evidence>
<dbReference type="PROSITE" id="PS51021">
    <property type="entry name" value="BAR"/>
    <property type="match status" value="1"/>
</dbReference>
<reference evidence="7 8" key="1">
    <citation type="journal article" date="2021" name="Nat. Commun.">
        <title>Genetic determinants of endophytism in the Arabidopsis root mycobiome.</title>
        <authorList>
            <person name="Mesny F."/>
            <person name="Miyauchi S."/>
            <person name="Thiergart T."/>
            <person name="Pickel B."/>
            <person name="Atanasova L."/>
            <person name="Karlsson M."/>
            <person name="Huettel B."/>
            <person name="Barry K.W."/>
            <person name="Haridas S."/>
            <person name="Chen C."/>
            <person name="Bauer D."/>
            <person name="Andreopoulos W."/>
            <person name="Pangilinan J."/>
            <person name="LaButti K."/>
            <person name="Riley R."/>
            <person name="Lipzen A."/>
            <person name="Clum A."/>
            <person name="Drula E."/>
            <person name="Henrissat B."/>
            <person name="Kohler A."/>
            <person name="Grigoriev I.V."/>
            <person name="Martin F.M."/>
            <person name="Hacquard S."/>
        </authorList>
    </citation>
    <scope>NUCLEOTIDE SEQUENCE [LARGE SCALE GENOMIC DNA]</scope>
    <source>
        <strain evidence="7 8">MPI-SDFR-AT-0080</strain>
    </source>
</reference>
<dbReference type="Gene3D" id="2.30.30.40">
    <property type="entry name" value="SH3 Domains"/>
    <property type="match status" value="1"/>
</dbReference>
<feature type="domain" description="BAR" evidence="6">
    <location>
        <begin position="6"/>
        <end position="265"/>
    </location>
</feature>
<evidence type="ECO:0000256" key="2">
    <source>
        <dbReference type="PROSITE-ProRule" id="PRU00192"/>
    </source>
</evidence>
<feature type="region of interest" description="Disordered" evidence="4">
    <location>
        <begin position="281"/>
        <end position="443"/>
    </location>
</feature>
<dbReference type="InterPro" id="IPR004148">
    <property type="entry name" value="BAR_dom"/>
</dbReference>
<feature type="compositionally biased region" description="Low complexity" evidence="4">
    <location>
        <begin position="388"/>
        <end position="403"/>
    </location>
</feature>
<dbReference type="InterPro" id="IPR046982">
    <property type="entry name" value="BIN3/RVS161-like"/>
</dbReference>
<protein>
    <recommendedName>
        <fullName evidence="9">SH3 domain-containing protein</fullName>
    </recommendedName>
</protein>
<dbReference type="InterPro" id="IPR027267">
    <property type="entry name" value="AH/BAR_dom_sf"/>
</dbReference>
<comment type="caution">
    <text evidence="7">The sequence shown here is derived from an EMBL/GenBank/DDBJ whole genome shotgun (WGS) entry which is preliminary data.</text>
</comment>
<dbReference type="Pfam" id="PF00018">
    <property type="entry name" value="SH3_1"/>
    <property type="match status" value="1"/>
</dbReference>
<evidence type="ECO:0000313" key="7">
    <source>
        <dbReference type="EMBL" id="KAH7061049.1"/>
    </source>
</evidence>
<dbReference type="PANTHER" id="PTHR47174">
    <property type="entry name" value="BRIDGING INTEGRATOR 3"/>
    <property type="match status" value="1"/>
</dbReference>
<proteinExistence type="predicted"/>
<feature type="domain" description="SH3" evidence="5">
    <location>
        <begin position="473"/>
        <end position="531"/>
    </location>
</feature>
<evidence type="ECO:0008006" key="9">
    <source>
        <dbReference type="Google" id="ProtNLM"/>
    </source>
</evidence>
<feature type="compositionally biased region" description="Polar residues" evidence="4">
    <location>
        <begin position="404"/>
        <end position="439"/>
    </location>
</feature>
<dbReference type="PROSITE" id="PS50002">
    <property type="entry name" value="SH3"/>
    <property type="match status" value="1"/>
</dbReference>
<evidence type="ECO:0000313" key="8">
    <source>
        <dbReference type="Proteomes" id="UP000774617"/>
    </source>
</evidence>
<evidence type="ECO:0000256" key="3">
    <source>
        <dbReference type="SAM" id="Coils"/>
    </source>
</evidence>
<dbReference type="SUPFAM" id="SSF50044">
    <property type="entry name" value="SH3-domain"/>
    <property type="match status" value="1"/>
</dbReference>
<evidence type="ECO:0000256" key="4">
    <source>
        <dbReference type="SAM" id="MobiDB-lite"/>
    </source>
</evidence>
<name>A0ABQ8GMQ5_9PEZI</name>
<dbReference type="PANTHER" id="PTHR47174:SF2">
    <property type="entry name" value="SH3 DOMAIN SIGNALLING PROTEIN (AFU_ORTHOLOGUE AFUA_5G07670)"/>
    <property type="match status" value="1"/>
</dbReference>
<evidence type="ECO:0000259" key="6">
    <source>
        <dbReference type="PROSITE" id="PS51021"/>
    </source>
</evidence>
<dbReference type="EMBL" id="JAGTJR010000004">
    <property type="protein sequence ID" value="KAH7061049.1"/>
    <property type="molecule type" value="Genomic_DNA"/>
</dbReference>
<dbReference type="Proteomes" id="UP000774617">
    <property type="component" value="Unassembled WGS sequence"/>
</dbReference>
<gene>
    <name evidence="7" type="ORF">B0J12DRAFT_279622</name>
</gene>
<dbReference type="Pfam" id="PF03114">
    <property type="entry name" value="BAR"/>
    <property type="match status" value="1"/>
</dbReference>
<dbReference type="SMART" id="SM00326">
    <property type="entry name" value="SH3"/>
    <property type="match status" value="1"/>
</dbReference>
<evidence type="ECO:0000259" key="5">
    <source>
        <dbReference type="PROSITE" id="PS50002"/>
    </source>
</evidence>
<dbReference type="SUPFAM" id="SSF103657">
    <property type="entry name" value="BAR/IMD domain-like"/>
    <property type="match status" value="1"/>
</dbReference>
<dbReference type="Gene3D" id="1.20.1270.60">
    <property type="entry name" value="Arfaptin homology (AH) domain/BAR domain"/>
    <property type="match status" value="1"/>
</dbReference>
<dbReference type="CDD" id="cd07599">
    <property type="entry name" value="BAR_Rvs167p"/>
    <property type="match status" value="1"/>
</dbReference>
<accession>A0ABQ8GMQ5</accession>
<sequence>MQRIQRKVGSFLPRGEDDAQVAAMLAEFKEVDQMLGKLVDATSHWREAWAHILSHELNIVTEFEALYRPIAAVGETSLQGHIPAETPREILERTRRSKELYNELKTEMMEEVNMIDRRLIKPAQEAKQNIKPMHKVIQKREDKKLDYERYKSRVEKLEAQANRSARDESALAKHRIDMERCETEYEAANSSLLSQLPHITAAVISLLPYLLAAQIEIQNSILGNMYTLQHEYCEEYGFPSPPPDMADVVADWDATFTPLRKEVESGYQLLAHSKVVHQPMEMPDTKHGTVTGLNLRNTATDKFANRPRIGGRPSFGSHNSGGGSPNEEKPPPKPPRPRNSFSNAPPSPDHSAPPPVNLASRPKIPMASKPRIGSTTSNTLSPYDGAGRRPSSSSAVAAYSPGSQSQQGDYFHSGSPSYSTSPGRTHSAVSLHSNGSASTVGGVATPLQGIAAGIGKKKPPPPPPPKKRLESFKKEDFVTAMYDFDGQGPGDLSFREGDRIKVLKREGDATDSWWQGELRGVKGSFPANYCQ</sequence>